<dbReference type="GO" id="GO:0016192">
    <property type="term" value="P:vesicle-mediated transport"/>
    <property type="evidence" value="ECO:0007669"/>
    <property type="project" value="InterPro"/>
</dbReference>
<evidence type="ECO:0000256" key="1">
    <source>
        <dbReference type="ARBA" id="ARBA00004141"/>
    </source>
</evidence>
<keyword evidence="8" id="KW-0333">Golgi apparatus</keyword>
<evidence type="ECO:0000313" key="9">
    <source>
        <dbReference type="EMBL" id="ELA46045.1"/>
    </source>
</evidence>
<dbReference type="GO" id="GO:0015031">
    <property type="term" value="P:protein transport"/>
    <property type="evidence" value="ECO:0007669"/>
    <property type="project" value="UniProtKB-KW"/>
</dbReference>
<dbReference type="AlphaFoldDB" id="L2GSI4"/>
<dbReference type="RefSeq" id="XP_008075471.1">
    <property type="nucleotide sequence ID" value="XM_008077280.1"/>
</dbReference>
<sequence>MMSNSIRDIFQYSKEYDMSNGIPLKHNKYNRYFRDSTKYDLDYFGLTFSQRLGCFFVFLVAAFLSFIYSLFNILGAIVSPAKFALPYAFSNFLFFTMIGFLVGFRKYFKSTFSQNRWRYTTTFLVCTFLTIYSAMKIKSYFFNFTMAIMQIGSFVVFAITYLPKGTERLGDVLRFALSKN</sequence>
<dbReference type="OrthoDB" id="660759at2759"/>
<dbReference type="GeneID" id="19880325"/>
<dbReference type="VEuPathDB" id="MicrosporidiaDB:VCUG_02463"/>
<dbReference type="GO" id="GO:0000139">
    <property type="term" value="C:Golgi membrane"/>
    <property type="evidence" value="ECO:0007669"/>
    <property type="project" value="UniProtKB-SubCell"/>
</dbReference>
<comment type="function">
    <text evidence="8">Nonessential protein required for the fusion of transport vesicles derived from the endocytic pathway with the Golgi complex.</text>
</comment>
<comment type="caution">
    <text evidence="8">Lacks conserved residue(s) required for the propagation of feature annotation.</text>
</comment>
<evidence type="ECO:0000256" key="3">
    <source>
        <dbReference type="ARBA" id="ARBA00022692"/>
    </source>
</evidence>
<proteinExistence type="inferred from homology"/>
<protein>
    <recommendedName>
        <fullName evidence="8">Protein transport protein SFT2</fullName>
    </recommendedName>
</protein>
<keyword evidence="6 8" id="KW-0472">Membrane</keyword>
<evidence type="ECO:0000256" key="2">
    <source>
        <dbReference type="ARBA" id="ARBA00022448"/>
    </source>
</evidence>
<evidence type="ECO:0000256" key="5">
    <source>
        <dbReference type="ARBA" id="ARBA00022989"/>
    </source>
</evidence>
<dbReference type="STRING" id="948595.L2GSI4"/>
<comment type="subcellular location">
    <subcellularLocation>
        <location evidence="8">Golgi apparatus membrane</location>
        <topology evidence="8">Multi-pass membrane protein</topology>
    </subcellularLocation>
    <subcellularLocation>
        <location evidence="1">Membrane</location>
        <topology evidence="1">Multi-pass membrane protein</topology>
    </subcellularLocation>
</comment>
<dbReference type="Proteomes" id="UP000011081">
    <property type="component" value="Unassembled WGS sequence"/>
</dbReference>
<accession>L2GSI4</accession>
<gene>
    <name evidence="9" type="ORF">VCUG_02463</name>
</gene>
<keyword evidence="5 8" id="KW-1133">Transmembrane helix</keyword>
<dbReference type="InParanoid" id="L2GSI4"/>
<evidence type="ECO:0000256" key="8">
    <source>
        <dbReference type="RuleBase" id="RU363111"/>
    </source>
</evidence>
<comment type="similarity">
    <text evidence="7 8">Belongs to the SFT2 family.</text>
</comment>
<dbReference type="PANTHER" id="PTHR23137">
    <property type="entry name" value="VESICLE TRANSPORT PROTEIN-RELATED"/>
    <property type="match status" value="1"/>
</dbReference>
<keyword evidence="10" id="KW-1185">Reference proteome</keyword>
<reference evidence="10" key="1">
    <citation type="submission" date="2011-03" db="EMBL/GenBank/DDBJ databases">
        <title>The genome sequence of Vavraia culicis strain floridensis.</title>
        <authorList>
            <consortium name="The Broad Institute Genome Sequencing Platform"/>
            <person name="Cuomo C."/>
            <person name="Becnel J."/>
            <person name="Sanscrainte N."/>
            <person name="Young S.K."/>
            <person name="Zeng Q."/>
            <person name="Gargeya S."/>
            <person name="Fitzgerald M."/>
            <person name="Haas B."/>
            <person name="Abouelleil A."/>
            <person name="Alvarado L."/>
            <person name="Arachchi H.M."/>
            <person name="Berlin A."/>
            <person name="Chapman S.B."/>
            <person name="Gearin G."/>
            <person name="Goldberg J."/>
            <person name="Griggs A."/>
            <person name="Gujja S."/>
            <person name="Hansen M."/>
            <person name="Heiman D."/>
            <person name="Howarth C."/>
            <person name="Larimer J."/>
            <person name="Lui A."/>
            <person name="MacDonald P.J.P."/>
            <person name="McCowen C."/>
            <person name="Montmayeur A."/>
            <person name="Murphy C."/>
            <person name="Neiman D."/>
            <person name="Pearson M."/>
            <person name="Priest M."/>
            <person name="Roberts A."/>
            <person name="Saif S."/>
            <person name="Shea T."/>
            <person name="Sisk P."/>
            <person name="Stolte C."/>
            <person name="Sykes S."/>
            <person name="Wortman J."/>
            <person name="Nusbaum C."/>
            <person name="Birren B."/>
        </authorList>
    </citation>
    <scope>NUCLEOTIDE SEQUENCE [LARGE SCALE GENOMIC DNA]</scope>
    <source>
        <strain evidence="10">floridensis</strain>
    </source>
</reference>
<keyword evidence="4 8" id="KW-0653">Protein transport</keyword>
<feature type="transmembrane region" description="Helical" evidence="8">
    <location>
        <begin position="52"/>
        <end position="78"/>
    </location>
</feature>
<evidence type="ECO:0000256" key="4">
    <source>
        <dbReference type="ARBA" id="ARBA00022927"/>
    </source>
</evidence>
<evidence type="ECO:0000256" key="7">
    <source>
        <dbReference type="ARBA" id="ARBA00025800"/>
    </source>
</evidence>
<dbReference type="HOGENOM" id="CLU_1555234_0_0_1"/>
<keyword evidence="2 8" id="KW-0813">Transport</keyword>
<dbReference type="InterPro" id="IPR007305">
    <property type="entry name" value="Vesicle_transpt_Got1/SFT2"/>
</dbReference>
<feature type="transmembrane region" description="Helical" evidence="8">
    <location>
        <begin position="84"/>
        <end position="104"/>
    </location>
</feature>
<organism evidence="9 10">
    <name type="scientific">Vavraia culicis (isolate floridensis)</name>
    <name type="common">Microsporidian parasite</name>
    <dbReference type="NCBI Taxonomy" id="948595"/>
    <lineage>
        <taxon>Eukaryota</taxon>
        <taxon>Fungi</taxon>
        <taxon>Fungi incertae sedis</taxon>
        <taxon>Microsporidia</taxon>
        <taxon>Pleistophoridae</taxon>
        <taxon>Vavraia</taxon>
    </lineage>
</organism>
<dbReference type="OMA" id="MMSNSIR"/>
<dbReference type="Pfam" id="PF04178">
    <property type="entry name" value="Got1"/>
    <property type="match status" value="1"/>
</dbReference>
<dbReference type="EMBL" id="GL877468">
    <property type="protein sequence ID" value="ELA46045.1"/>
    <property type="molecule type" value="Genomic_DNA"/>
</dbReference>
<evidence type="ECO:0000256" key="6">
    <source>
        <dbReference type="ARBA" id="ARBA00023136"/>
    </source>
</evidence>
<keyword evidence="3 8" id="KW-0812">Transmembrane</keyword>
<name>L2GSI4_VAVCU</name>
<feature type="transmembrane region" description="Helical" evidence="8">
    <location>
        <begin position="141"/>
        <end position="162"/>
    </location>
</feature>
<dbReference type="InterPro" id="IPR011691">
    <property type="entry name" value="Vesicle_transpt_SFT2"/>
</dbReference>
<evidence type="ECO:0000313" key="10">
    <source>
        <dbReference type="Proteomes" id="UP000011081"/>
    </source>
</evidence>